<gene>
    <name evidence="7" type="ORF">MERR_LOCUS490</name>
</gene>
<evidence type="ECO:0000256" key="4">
    <source>
        <dbReference type="ARBA" id="ARBA00023242"/>
    </source>
</evidence>
<feature type="domain" description="HSF-type DNA-binding" evidence="6">
    <location>
        <begin position="21"/>
        <end position="119"/>
    </location>
</feature>
<comment type="similarity">
    <text evidence="5">Belongs to the HSF family.</text>
</comment>
<dbReference type="OrthoDB" id="60033at2759"/>
<evidence type="ECO:0000259" key="6">
    <source>
        <dbReference type="SMART" id="SM00415"/>
    </source>
</evidence>
<keyword evidence="4" id="KW-0539">Nucleus</keyword>
<dbReference type="SMART" id="SM00415">
    <property type="entry name" value="HSF"/>
    <property type="match status" value="1"/>
</dbReference>
<accession>A0A6D2HC23</accession>
<dbReference type="AlphaFoldDB" id="A0A6D2HC23"/>
<dbReference type="PANTHER" id="PTHR10015:SF427">
    <property type="entry name" value="HEAT SHOCK FACTOR PROTEIN"/>
    <property type="match status" value="1"/>
</dbReference>
<dbReference type="SUPFAM" id="SSF46785">
    <property type="entry name" value="Winged helix' DNA-binding domain"/>
    <property type="match status" value="1"/>
</dbReference>
<keyword evidence="8" id="KW-1185">Reference proteome</keyword>
<evidence type="ECO:0000256" key="2">
    <source>
        <dbReference type="ARBA" id="ARBA00023016"/>
    </source>
</evidence>
<name>A0A6D2HC23_9BRAS</name>
<dbReference type="GO" id="GO:0005634">
    <property type="term" value="C:nucleus"/>
    <property type="evidence" value="ECO:0007669"/>
    <property type="project" value="UniProtKB-SubCell"/>
</dbReference>
<evidence type="ECO:0000256" key="5">
    <source>
        <dbReference type="RuleBase" id="RU004020"/>
    </source>
</evidence>
<dbReference type="GO" id="GO:0003700">
    <property type="term" value="F:DNA-binding transcription factor activity"/>
    <property type="evidence" value="ECO:0007669"/>
    <property type="project" value="InterPro"/>
</dbReference>
<dbReference type="Gene3D" id="1.10.10.10">
    <property type="entry name" value="Winged helix-like DNA-binding domain superfamily/Winged helix DNA-binding domain"/>
    <property type="match status" value="1"/>
</dbReference>
<protein>
    <recommendedName>
        <fullName evidence="6">HSF-type DNA-binding domain-containing protein</fullName>
    </recommendedName>
</protein>
<keyword evidence="3" id="KW-0238">DNA-binding</keyword>
<organism evidence="7 8">
    <name type="scientific">Microthlaspi erraticum</name>
    <dbReference type="NCBI Taxonomy" id="1685480"/>
    <lineage>
        <taxon>Eukaryota</taxon>
        <taxon>Viridiplantae</taxon>
        <taxon>Streptophyta</taxon>
        <taxon>Embryophyta</taxon>
        <taxon>Tracheophyta</taxon>
        <taxon>Spermatophyta</taxon>
        <taxon>Magnoliopsida</taxon>
        <taxon>eudicotyledons</taxon>
        <taxon>Gunneridae</taxon>
        <taxon>Pentapetalae</taxon>
        <taxon>rosids</taxon>
        <taxon>malvids</taxon>
        <taxon>Brassicales</taxon>
        <taxon>Brassicaceae</taxon>
        <taxon>Coluteocarpeae</taxon>
        <taxon>Microthlaspi</taxon>
    </lineage>
</organism>
<keyword evidence="2" id="KW-0346">Stress response</keyword>
<dbReference type="Pfam" id="PF00447">
    <property type="entry name" value="HSF_DNA-bind"/>
    <property type="match status" value="1"/>
</dbReference>
<dbReference type="GO" id="GO:0034605">
    <property type="term" value="P:cellular response to heat"/>
    <property type="evidence" value="ECO:0007669"/>
    <property type="project" value="TreeGrafter"/>
</dbReference>
<dbReference type="Proteomes" id="UP000467841">
    <property type="component" value="Unassembled WGS sequence"/>
</dbReference>
<evidence type="ECO:0000256" key="1">
    <source>
        <dbReference type="ARBA" id="ARBA00004123"/>
    </source>
</evidence>
<evidence type="ECO:0000313" key="8">
    <source>
        <dbReference type="Proteomes" id="UP000467841"/>
    </source>
</evidence>
<dbReference type="EMBL" id="CACVBM020000033">
    <property type="protein sequence ID" value="CAA7013256.1"/>
    <property type="molecule type" value="Genomic_DNA"/>
</dbReference>
<dbReference type="PRINTS" id="PR00056">
    <property type="entry name" value="HSFDOMAIN"/>
</dbReference>
<evidence type="ECO:0000256" key="3">
    <source>
        <dbReference type="ARBA" id="ARBA00023125"/>
    </source>
</evidence>
<proteinExistence type="inferred from homology"/>
<comment type="caution">
    <text evidence="7">The sequence shown here is derived from an EMBL/GenBank/DDBJ whole genome shotgun (WGS) entry which is preliminary data.</text>
</comment>
<reference evidence="7" key="1">
    <citation type="submission" date="2020-01" db="EMBL/GenBank/DDBJ databases">
        <authorList>
            <person name="Mishra B."/>
        </authorList>
    </citation>
    <scope>NUCLEOTIDE SEQUENCE [LARGE SCALE GENOMIC DNA]</scope>
</reference>
<evidence type="ECO:0000313" key="7">
    <source>
        <dbReference type="EMBL" id="CAA7013256.1"/>
    </source>
</evidence>
<dbReference type="PANTHER" id="PTHR10015">
    <property type="entry name" value="HEAT SHOCK TRANSCRIPTION FACTOR"/>
    <property type="match status" value="1"/>
</dbReference>
<comment type="subcellular location">
    <subcellularLocation>
        <location evidence="1">Nucleus</location>
    </subcellularLocation>
</comment>
<dbReference type="GO" id="GO:0000978">
    <property type="term" value="F:RNA polymerase II cis-regulatory region sequence-specific DNA binding"/>
    <property type="evidence" value="ECO:0007669"/>
    <property type="project" value="TreeGrafter"/>
</dbReference>
<dbReference type="InterPro" id="IPR036388">
    <property type="entry name" value="WH-like_DNA-bd_sf"/>
</dbReference>
<dbReference type="InterPro" id="IPR000232">
    <property type="entry name" value="HSF_DNA-bd"/>
</dbReference>
<sequence>MFRGRARGRAYARGTVRRTLPPLEFLKKTYEIVDDPSTDSVISWGQNGNSFIVSNPEEFARNLLFRLLPPTPYTNFRYFTLKLKGYGLEKVEQSEHEWEFANEDFVRGHPERLKNIIDIYEARLESIHDLHVKPMIDRMRSYCRAGGNAVTFFKERREERYRELRESMEKEALANALERQCNV</sequence>
<dbReference type="GO" id="GO:0006357">
    <property type="term" value="P:regulation of transcription by RNA polymerase II"/>
    <property type="evidence" value="ECO:0007669"/>
    <property type="project" value="TreeGrafter"/>
</dbReference>
<dbReference type="InterPro" id="IPR036390">
    <property type="entry name" value="WH_DNA-bd_sf"/>
</dbReference>